<accession>A0ABW7SDZ5</accession>
<feature type="transmembrane region" description="Helical" evidence="8">
    <location>
        <begin position="863"/>
        <end position="892"/>
    </location>
</feature>
<reference evidence="10 11" key="1">
    <citation type="submission" date="2024-10" db="EMBL/GenBank/DDBJ databases">
        <title>The Natural Products Discovery Center: Release of the First 8490 Sequenced Strains for Exploring Actinobacteria Biosynthetic Diversity.</title>
        <authorList>
            <person name="Kalkreuter E."/>
            <person name="Kautsar S.A."/>
            <person name="Yang D."/>
            <person name="Bader C.D."/>
            <person name="Teijaro C.N."/>
            <person name="Fluegel L."/>
            <person name="Davis C.M."/>
            <person name="Simpson J.R."/>
            <person name="Lauterbach L."/>
            <person name="Steele A.D."/>
            <person name="Gui C."/>
            <person name="Meng S."/>
            <person name="Li G."/>
            <person name="Viehrig K."/>
            <person name="Ye F."/>
            <person name="Su P."/>
            <person name="Kiefer A.F."/>
            <person name="Nichols A."/>
            <person name="Cepeda A.J."/>
            <person name="Yan W."/>
            <person name="Fan B."/>
            <person name="Jiang Y."/>
            <person name="Adhikari A."/>
            <person name="Zheng C.-J."/>
            <person name="Schuster L."/>
            <person name="Cowan T.M."/>
            <person name="Smanski M.J."/>
            <person name="Chevrette M.G."/>
            <person name="De Carvalho L.P.S."/>
            <person name="Shen B."/>
        </authorList>
    </citation>
    <scope>NUCLEOTIDE SEQUENCE [LARGE SCALE GENOMIC DNA]</scope>
    <source>
        <strain evidence="10 11">NPDC021253</strain>
    </source>
</reference>
<keyword evidence="11" id="KW-1185">Reference proteome</keyword>
<keyword evidence="4 8" id="KW-1133">Transmembrane helix</keyword>
<organism evidence="10 11">
    <name type="scientific">Micromonospora rubida</name>
    <dbReference type="NCBI Taxonomy" id="2697657"/>
    <lineage>
        <taxon>Bacteria</taxon>
        <taxon>Bacillati</taxon>
        <taxon>Actinomycetota</taxon>
        <taxon>Actinomycetes</taxon>
        <taxon>Micromonosporales</taxon>
        <taxon>Micromonosporaceae</taxon>
        <taxon>Micromonospora</taxon>
    </lineage>
</organism>
<keyword evidence="5 8" id="KW-0472">Membrane</keyword>
<keyword evidence="2" id="KW-1003">Cell membrane</keyword>
<feature type="transmembrane region" description="Helical" evidence="8">
    <location>
        <begin position="817"/>
        <end position="842"/>
    </location>
</feature>
<feature type="transmembrane region" description="Helical" evidence="8">
    <location>
        <begin position="313"/>
        <end position="336"/>
    </location>
</feature>
<evidence type="ECO:0000256" key="8">
    <source>
        <dbReference type="SAM" id="Phobius"/>
    </source>
</evidence>
<comment type="similarity">
    <text evidence="6">Belongs to the ABC-4 integral membrane protein family.</text>
</comment>
<comment type="subcellular location">
    <subcellularLocation>
        <location evidence="1">Cell membrane</location>
        <topology evidence="1">Multi-pass membrane protein</topology>
    </subcellularLocation>
</comment>
<feature type="transmembrane region" description="Helical" evidence="8">
    <location>
        <begin position="479"/>
        <end position="505"/>
    </location>
</feature>
<feature type="transmembrane region" description="Helical" evidence="8">
    <location>
        <begin position="912"/>
        <end position="935"/>
    </location>
</feature>
<evidence type="ECO:0000259" key="9">
    <source>
        <dbReference type="Pfam" id="PF02687"/>
    </source>
</evidence>
<evidence type="ECO:0000256" key="2">
    <source>
        <dbReference type="ARBA" id="ARBA00022475"/>
    </source>
</evidence>
<dbReference type="InterPro" id="IPR003838">
    <property type="entry name" value="ABC3_permease_C"/>
</dbReference>
<dbReference type="EMBL" id="JBIRPU010000001">
    <property type="protein sequence ID" value="MFI0791154.1"/>
    <property type="molecule type" value="Genomic_DNA"/>
</dbReference>
<evidence type="ECO:0000256" key="3">
    <source>
        <dbReference type="ARBA" id="ARBA00022692"/>
    </source>
</evidence>
<sequence length="947" mass="98360">MSPKRAATVPPRRDRRPADVPRPAPAGGTDGSVRQRRILAALRSWRAALRIARREAGRARGRTALVLAMIALPVLALAFAAVTYDMSRLTGAERIDRQLGTADAELRWLADGPLVQDAWGDNGYPREGVRHRNRPVTAAELTAQLPAGTRVGKAQWWVPFEARVGNRRKTFDGRQLDLTDPLLRGQARQLAGRPPTAADEIGLNQAALRQLHVRLGDRVAPADGSGDRTVVGVVEFPDGLGPTVALPPAPGTRVESRGQTRWLVDLPDDVDPGLTDRLNARGIVVVARTPAPHPGVDAGLLDASVSAEEAGNAVLIGGLGLLEVVLLVGPAFAVGVRRRRRDLALVAVAGGDAAHLRRIVLADGVVLGCAGAAAGLALGVAAALAARPLTEEYVFQERFGAYRIFPAALAAIAAVAVLAGVLAALAPAWTAARQDVVAGLAGRRTPPPHRRRWPLIGAVLTVGGAAVAALGAAQSTTVLFAGLVLGELGLVFTTPTLVGLLARAGRWLPLAPRVALRDASRNRASAAPAISAVMAAVAGSVALGVYVASDDARTTVTYRPGLPYGHVMVVGSGAATGTLPPVARVAEVAAAELPPNAVARIDTPACAEPATPAAPAPADADADAEEWCDVQAELPPGQLCPYEPPQLQDAAVRLRVRADPRCAEWLADMRNGYSLSSVVDEGDALPALTGAAPQEIAAARRVLRAGGAVVTDPRYVLDGRVTLVATRARDEPESTGTVRATVPGYVLRGGVEVDQLVLSHAAAARVGLAARQHGYILATDAAPTPDQQDRFDAELQRLAPLQVVVERGHPETDQRPVLLLLAIASGLITVGAAAVATGLAAAEGRADLSTLAAVGASPRVRRVLSLCQAGVIAGLGSALGITAGLGTAVIVLVATNRRYAESWPVEEPYPIVVPWLTLGVLVVVPLVAMLGAGLFTRSRLAVERRLD</sequence>
<proteinExistence type="inferred from homology"/>
<gene>
    <name evidence="10" type="ORF">ACH4OY_00395</name>
</gene>
<feature type="transmembrane region" description="Helical" evidence="8">
    <location>
        <begin position="63"/>
        <end position="84"/>
    </location>
</feature>
<evidence type="ECO:0000256" key="1">
    <source>
        <dbReference type="ARBA" id="ARBA00004651"/>
    </source>
</evidence>
<feature type="transmembrane region" description="Helical" evidence="8">
    <location>
        <begin position="453"/>
        <end position="473"/>
    </location>
</feature>
<feature type="transmembrane region" description="Helical" evidence="8">
    <location>
        <begin position="404"/>
        <end position="432"/>
    </location>
</feature>
<feature type="region of interest" description="Disordered" evidence="7">
    <location>
        <begin position="1"/>
        <end position="33"/>
    </location>
</feature>
<dbReference type="PANTHER" id="PTHR30572:SF4">
    <property type="entry name" value="ABC TRANSPORTER PERMEASE YTRF"/>
    <property type="match status" value="1"/>
</dbReference>
<feature type="transmembrane region" description="Helical" evidence="8">
    <location>
        <begin position="365"/>
        <end position="384"/>
    </location>
</feature>
<dbReference type="InterPro" id="IPR050250">
    <property type="entry name" value="Macrolide_Exporter_MacB"/>
</dbReference>
<evidence type="ECO:0000256" key="4">
    <source>
        <dbReference type="ARBA" id="ARBA00022989"/>
    </source>
</evidence>
<keyword evidence="3 8" id="KW-0812">Transmembrane</keyword>
<evidence type="ECO:0000313" key="11">
    <source>
        <dbReference type="Proteomes" id="UP001611075"/>
    </source>
</evidence>
<dbReference type="Proteomes" id="UP001611075">
    <property type="component" value="Unassembled WGS sequence"/>
</dbReference>
<feature type="transmembrane region" description="Helical" evidence="8">
    <location>
        <begin position="526"/>
        <end position="548"/>
    </location>
</feature>
<evidence type="ECO:0000256" key="6">
    <source>
        <dbReference type="ARBA" id="ARBA00038076"/>
    </source>
</evidence>
<dbReference type="Pfam" id="PF02687">
    <property type="entry name" value="FtsX"/>
    <property type="match status" value="1"/>
</dbReference>
<name>A0ABW7SDZ5_9ACTN</name>
<feature type="compositionally biased region" description="Low complexity" evidence="7">
    <location>
        <begin position="1"/>
        <end position="10"/>
    </location>
</feature>
<evidence type="ECO:0000256" key="5">
    <source>
        <dbReference type="ARBA" id="ARBA00023136"/>
    </source>
</evidence>
<comment type="caution">
    <text evidence="10">The sequence shown here is derived from an EMBL/GenBank/DDBJ whole genome shotgun (WGS) entry which is preliminary data.</text>
</comment>
<dbReference type="PANTHER" id="PTHR30572">
    <property type="entry name" value="MEMBRANE COMPONENT OF TRANSPORTER-RELATED"/>
    <property type="match status" value="1"/>
</dbReference>
<protein>
    <submittedName>
        <fullName evidence="10">FtsX-like permease family protein</fullName>
    </submittedName>
</protein>
<dbReference type="RefSeq" id="WP_396675688.1">
    <property type="nucleotide sequence ID" value="NZ_JBIRPU010000001.1"/>
</dbReference>
<evidence type="ECO:0000313" key="10">
    <source>
        <dbReference type="EMBL" id="MFI0791154.1"/>
    </source>
</evidence>
<evidence type="ECO:0000256" key="7">
    <source>
        <dbReference type="SAM" id="MobiDB-lite"/>
    </source>
</evidence>
<feature type="domain" description="ABC3 transporter permease C-terminal" evidence="9">
    <location>
        <begin position="316"/>
        <end position="435"/>
    </location>
</feature>